<dbReference type="EMBL" id="CM008047">
    <property type="protein sequence ID" value="PVH64782.1"/>
    <property type="molecule type" value="Genomic_DNA"/>
</dbReference>
<evidence type="ECO:0000256" key="1">
    <source>
        <dbReference type="SAM" id="Phobius"/>
    </source>
</evidence>
<dbReference type="AlphaFoldDB" id="A0A2T8KRE9"/>
<gene>
    <name evidence="2" type="ORF">PAHAL_2G356000</name>
    <name evidence="3" type="ORF">PAHAL_2G356400</name>
</gene>
<feature type="transmembrane region" description="Helical" evidence="1">
    <location>
        <begin position="187"/>
        <end position="211"/>
    </location>
</feature>
<sequence>MIPVPTGSSGGNQLEAHMTDTLANDYPVVLDGIDQNSNRFEAELSEFGLDFNEDMNLGRTDDGFLLGSTGPTDPLMLEKLILPSNFEGSSLLDQTPIHHFATAAQVASKIGNDPPSWVHKLEAFALLANPMLFCVNGINDLNHRRHGSCALVRSSEYTDFFQGSGYNQSDSSAIIMTMEKTKKQYKVFAKILQCVYFILFLLIGVNGNLWARRRLELSNDNTFSFIQWLETKSKKKV</sequence>
<evidence type="ECO:0000313" key="3">
    <source>
        <dbReference type="EMBL" id="PVH64782.1"/>
    </source>
</evidence>
<accession>A0A2T8KRE9</accession>
<dbReference type="Gramene" id="PVH64782">
    <property type="protein sequence ID" value="PVH64782"/>
    <property type="gene ID" value="PAHAL_2G356400"/>
</dbReference>
<name>A0A2T8KRE9_9POAL</name>
<keyword evidence="1" id="KW-0812">Transmembrane</keyword>
<organism evidence="2">
    <name type="scientific">Panicum hallii</name>
    <dbReference type="NCBI Taxonomy" id="206008"/>
    <lineage>
        <taxon>Eukaryota</taxon>
        <taxon>Viridiplantae</taxon>
        <taxon>Streptophyta</taxon>
        <taxon>Embryophyta</taxon>
        <taxon>Tracheophyta</taxon>
        <taxon>Spermatophyta</taxon>
        <taxon>Magnoliopsida</taxon>
        <taxon>Liliopsida</taxon>
        <taxon>Poales</taxon>
        <taxon>Poaceae</taxon>
        <taxon>PACMAD clade</taxon>
        <taxon>Panicoideae</taxon>
        <taxon>Panicodae</taxon>
        <taxon>Paniceae</taxon>
        <taxon>Panicinae</taxon>
        <taxon>Panicum</taxon>
        <taxon>Panicum sect. Panicum</taxon>
    </lineage>
</organism>
<keyword evidence="1" id="KW-1133">Transmembrane helix</keyword>
<proteinExistence type="predicted"/>
<evidence type="ECO:0000313" key="2">
    <source>
        <dbReference type="EMBL" id="PVH64767.1"/>
    </source>
</evidence>
<keyword evidence="1" id="KW-0472">Membrane</keyword>
<reference evidence="2" key="1">
    <citation type="submission" date="2018-04" db="EMBL/GenBank/DDBJ databases">
        <title>WGS assembly of Panicum hallii.</title>
        <authorList>
            <person name="Lovell J."/>
            <person name="Jenkins J."/>
            <person name="Lowry D."/>
            <person name="Mamidi S."/>
            <person name="Sreedasyam A."/>
            <person name="Weng X."/>
            <person name="Barry K."/>
            <person name="Bonette J."/>
            <person name="Campitelli B."/>
            <person name="Daum C."/>
            <person name="Gordon S."/>
            <person name="Gould B."/>
            <person name="Lipzen A."/>
            <person name="Macqueen A."/>
            <person name="Palacio-Mejia J."/>
            <person name="Plott C."/>
            <person name="Shakirov E."/>
            <person name="Shu S."/>
            <person name="Yoshinaga Y."/>
            <person name="Zane M."/>
            <person name="Rokhsar D."/>
            <person name="Grimwood J."/>
            <person name="Schmutz J."/>
            <person name="Juenger T."/>
        </authorList>
    </citation>
    <scope>NUCLEOTIDE SEQUENCE [LARGE SCALE GENOMIC DNA]</scope>
    <source>
        <strain evidence="2">FIL2</strain>
    </source>
</reference>
<protein>
    <submittedName>
        <fullName evidence="2">Uncharacterized protein</fullName>
    </submittedName>
</protein>
<dbReference type="Proteomes" id="UP000243499">
    <property type="component" value="Chromosome 2"/>
</dbReference>
<dbReference type="Gramene" id="PVH64767">
    <property type="protein sequence ID" value="PVH64767"/>
    <property type="gene ID" value="PAHAL_2G356000"/>
</dbReference>
<dbReference type="EMBL" id="CM008047">
    <property type="protein sequence ID" value="PVH64767.1"/>
    <property type="molecule type" value="Genomic_DNA"/>
</dbReference>